<protein>
    <submittedName>
        <fullName evidence="1">Uncharacterized protein</fullName>
    </submittedName>
</protein>
<sequence>QFVVSFPKSIEHVCIDFTISTEFKNIKNKFYKNYQSYDRLLL</sequence>
<reference evidence="1" key="1">
    <citation type="journal article" date="2014" name="Front. Microbiol.">
        <title>High frequency of phylogenetically diverse reductive dehalogenase-homologous genes in deep subseafloor sedimentary metagenomes.</title>
        <authorList>
            <person name="Kawai M."/>
            <person name="Futagami T."/>
            <person name="Toyoda A."/>
            <person name="Takaki Y."/>
            <person name="Nishi S."/>
            <person name="Hori S."/>
            <person name="Arai W."/>
            <person name="Tsubouchi T."/>
            <person name="Morono Y."/>
            <person name="Uchiyama I."/>
            <person name="Ito T."/>
            <person name="Fujiyama A."/>
            <person name="Inagaki F."/>
            <person name="Takami H."/>
        </authorList>
    </citation>
    <scope>NUCLEOTIDE SEQUENCE</scope>
    <source>
        <strain evidence="1">Expedition CK06-06</strain>
    </source>
</reference>
<name>X1B721_9ZZZZ</name>
<organism evidence="1">
    <name type="scientific">marine sediment metagenome</name>
    <dbReference type="NCBI Taxonomy" id="412755"/>
    <lineage>
        <taxon>unclassified sequences</taxon>
        <taxon>metagenomes</taxon>
        <taxon>ecological metagenomes</taxon>
    </lineage>
</organism>
<feature type="non-terminal residue" evidence="1">
    <location>
        <position position="1"/>
    </location>
</feature>
<proteinExistence type="predicted"/>
<evidence type="ECO:0000313" key="1">
    <source>
        <dbReference type="EMBL" id="GAG79938.1"/>
    </source>
</evidence>
<feature type="non-terminal residue" evidence="1">
    <location>
        <position position="42"/>
    </location>
</feature>
<comment type="caution">
    <text evidence="1">The sequence shown here is derived from an EMBL/GenBank/DDBJ whole genome shotgun (WGS) entry which is preliminary data.</text>
</comment>
<accession>X1B721</accession>
<gene>
    <name evidence="1" type="ORF">S01H4_29439</name>
</gene>
<dbReference type="EMBL" id="BART01015065">
    <property type="protein sequence ID" value="GAG79938.1"/>
    <property type="molecule type" value="Genomic_DNA"/>
</dbReference>
<dbReference type="AlphaFoldDB" id="X1B721"/>